<evidence type="ECO:0000313" key="2">
    <source>
        <dbReference type="Proteomes" id="UP000639606"/>
    </source>
</evidence>
<name>A0A918EIU2_9PSEU</name>
<dbReference type="AlphaFoldDB" id="A0A918EIU2"/>
<reference evidence="1" key="2">
    <citation type="submission" date="2020-09" db="EMBL/GenBank/DDBJ databases">
        <authorList>
            <person name="Sun Q."/>
            <person name="Ohkuma M."/>
        </authorList>
    </citation>
    <scope>NUCLEOTIDE SEQUENCE</scope>
    <source>
        <strain evidence="1">JCM 3313</strain>
    </source>
</reference>
<accession>A0A918EIU2</accession>
<dbReference type="PANTHER" id="PTHR43649:SF30">
    <property type="entry name" value="ABC TRANSPORTER SUBSTRATE-BINDING PROTEIN"/>
    <property type="match status" value="1"/>
</dbReference>
<dbReference type="SUPFAM" id="SSF53850">
    <property type="entry name" value="Periplasmic binding protein-like II"/>
    <property type="match status" value="1"/>
</dbReference>
<sequence>MLAAVVAAVLPGGCGAGASDGDGTTTLTFVNAQDQGTFDQVIAGFERANPGIRIRQEVVPFDDLNSAVQYRLLSEDPGVDLFDVDAPRLAAFAARGFLVDLGELGERARGRVDPEALAGTTYRGRQYALPRWTSTQLLYYNRGLLDKAGVAAPPGDPRSPMTWEDVAAAGRAAQAAGARWGLAFDQIDRYYQLQPLPESLGGGPGLTGPDLLTPQVANPAWVRAFTWYASLFEQGVAPRGVSPEQTGPLFASGNTAFFVGGPWNADAFDQARGLDYDVAPFPVFAGGRPASSTGSWATGVSPFSRHQEAAKEFIAYLALDPTGAWEASSRNIPVQVDAFERYLGTLRGQGGRSARLAEVVAHELASNAVARPRTVGYVTFETAMNKAFADIRNGSDPERRLRAAEAELTRAMAKYRG</sequence>
<dbReference type="PANTHER" id="PTHR43649">
    <property type="entry name" value="ARABINOSE-BINDING PROTEIN-RELATED"/>
    <property type="match status" value="1"/>
</dbReference>
<proteinExistence type="predicted"/>
<reference evidence="1" key="1">
    <citation type="journal article" date="2014" name="Int. J. Syst. Evol. Microbiol.">
        <title>Complete genome sequence of Corynebacterium casei LMG S-19264T (=DSM 44701T), isolated from a smear-ripened cheese.</title>
        <authorList>
            <consortium name="US DOE Joint Genome Institute (JGI-PGF)"/>
            <person name="Walter F."/>
            <person name="Albersmeier A."/>
            <person name="Kalinowski J."/>
            <person name="Ruckert C."/>
        </authorList>
    </citation>
    <scope>NUCLEOTIDE SEQUENCE</scope>
    <source>
        <strain evidence="1">JCM 3313</strain>
    </source>
</reference>
<dbReference type="Pfam" id="PF01547">
    <property type="entry name" value="SBP_bac_1"/>
    <property type="match status" value="1"/>
</dbReference>
<evidence type="ECO:0000313" key="1">
    <source>
        <dbReference type="EMBL" id="GGP86909.1"/>
    </source>
</evidence>
<dbReference type="CDD" id="cd13585">
    <property type="entry name" value="PBP2_TMBP_like"/>
    <property type="match status" value="1"/>
</dbReference>
<organism evidence="1 2">
    <name type="scientific">Saccharothrix coeruleofusca</name>
    <dbReference type="NCBI Taxonomy" id="33919"/>
    <lineage>
        <taxon>Bacteria</taxon>
        <taxon>Bacillati</taxon>
        <taxon>Actinomycetota</taxon>
        <taxon>Actinomycetes</taxon>
        <taxon>Pseudonocardiales</taxon>
        <taxon>Pseudonocardiaceae</taxon>
        <taxon>Saccharothrix</taxon>
    </lineage>
</organism>
<comment type="caution">
    <text evidence="1">The sequence shown here is derived from an EMBL/GenBank/DDBJ whole genome shotgun (WGS) entry which is preliminary data.</text>
</comment>
<keyword evidence="2" id="KW-1185">Reference proteome</keyword>
<dbReference type="InterPro" id="IPR006059">
    <property type="entry name" value="SBP"/>
</dbReference>
<dbReference type="Gene3D" id="3.40.190.10">
    <property type="entry name" value="Periplasmic binding protein-like II"/>
    <property type="match status" value="1"/>
</dbReference>
<dbReference type="EMBL" id="BMRG01000033">
    <property type="protein sequence ID" value="GGP86909.1"/>
    <property type="molecule type" value="Genomic_DNA"/>
</dbReference>
<gene>
    <name evidence="1" type="primary">mdxE</name>
    <name evidence="1" type="ORF">GCM10010185_70880</name>
</gene>
<dbReference type="InterPro" id="IPR050490">
    <property type="entry name" value="Bact_solute-bd_prot1"/>
</dbReference>
<dbReference type="Proteomes" id="UP000639606">
    <property type="component" value="Unassembled WGS sequence"/>
</dbReference>
<protein>
    <submittedName>
        <fullName evidence="1">Maltodextrin-binding protein MdxE</fullName>
    </submittedName>
</protein>